<accession>A0ACC0ZRP2</accession>
<evidence type="ECO:0000313" key="2">
    <source>
        <dbReference type="Proteomes" id="UP001164250"/>
    </source>
</evidence>
<reference evidence="2" key="1">
    <citation type="journal article" date="2023" name="G3 (Bethesda)">
        <title>Genome assembly and association tests identify interacting loci associated with vigor, precocity, and sex in interspecific pistachio rootstocks.</title>
        <authorList>
            <person name="Palmer W."/>
            <person name="Jacygrad E."/>
            <person name="Sagayaradj S."/>
            <person name="Cavanaugh K."/>
            <person name="Han R."/>
            <person name="Bertier L."/>
            <person name="Beede B."/>
            <person name="Kafkas S."/>
            <person name="Golino D."/>
            <person name="Preece J."/>
            <person name="Michelmore R."/>
        </authorList>
    </citation>
    <scope>NUCLEOTIDE SEQUENCE [LARGE SCALE GENOMIC DNA]</scope>
</reference>
<protein>
    <submittedName>
        <fullName evidence="1">Uncharacterized protein</fullName>
    </submittedName>
</protein>
<dbReference type="Proteomes" id="UP001164250">
    <property type="component" value="Chromosome 15"/>
</dbReference>
<comment type="caution">
    <text evidence="1">The sequence shown here is derived from an EMBL/GenBank/DDBJ whole genome shotgun (WGS) entry which is preliminary data.</text>
</comment>
<sequence length="124" mass="14002">MQKPSKRNQATVNLFRPEEKSSAMKNNISSMPPPPHPFCSSAVAEEKVDTSDLRVNKNNRGVRPQAVEKKPAATMTTARSKLESKPSMDINESAEAFIKKFRKQLLIQRLESIENYEEMLARGL</sequence>
<evidence type="ECO:0000313" key="1">
    <source>
        <dbReference type="EMBL" id="KAJ0075891.1"/>
    </source>
</evidence>
<keyword evidence="2" id="KW-1185">Reference proteome</keyword>
<name>A0ACC0ZRP2_9ROSI</name>
<proteinExistence type="predicted"/>
<gene>
    <name evidence="1" type="ORF">Patl1_34477</name>
</gene>
<dbReference type="EMBL" id="CM047910">
    <property type="protein sequence ID" value="KAJ0075891.1"/>
    <property type="molecule type" value="Genomic_DNA"/>
</dbReference>
<organism evidence="1 2">
    <name type="scientific">Pistacia atlantica</name>
    <dbReference type="NCBI Taxonomy" id="434234"/>
    <lineage>
        <taxon>Eukaryota</taxon>
        <taxon>Viridiplantae</taxon>
        <taxon>Streptophyta</taxon>
        <taxon>Embryophyta</taxon>
        <taxon>Tracheophyta</taxon>
        <taxon>Spermatophyta</taxon>
        <taxon>Magnoliopsida</taxon>
        <taxon>eudicotyledons</taxon>
        <taxon>Gunneridae</taxon>
        <taxon>Pentapetalae</taxon>
        <taxon>rosids</taxon>
        <taxon>malvids</taxon>
        <taxon>Sapindales</taxon>
        <taxon>Anacardiaceae</taxon>
        <taxon>Pistacia</taxon>
    </lineage>
</organism>